<dbReference type="Gene3D" id="2.60.40.1120">
    <property type="entry name" value="Carboxypeptidase-like, regulatory domain"/>
    <property type="match status" value="1"/>
</dbReference>
<evidence type="ECO:0000259" key="5">
    <source>
        <dbReference type="Pfam" id="PF14905"/>
    </source>
</evidence>
<accession>A0A5M6DMZ5</accession>
<dbReference type="PANTHER" id="PTHR40980:SF4">
    <property type="entry name" value="TONB-DEPENDENT RECEPTOR-LIKE BETA-BARREL DOMAIN-CONTAINING PROTEIN"/>
    <property type="match status" value="1"/>
</dbReference>
<dbReference type="InterPro" id="IPR037066">
    <property type="entry name" value="Plug_dom_sf"/>
</dbReference>
<dbReference type="SUPFAM" id="SSF49464">
    <property type="entry name" value="Carboxypeptidase regulatory domain-like"/>
    <property type="match status" value="1"/>
</dbReference>
<dbReference type="AlphaFoldDB" id="A0A5M6DMZ5"/>
<evidence type="ECO:0000256" key="1">
    <source>
        <dbReference type="ARBA" id="ARBA00004442"/>
    </source>
</evidence>
<dbReference type="InterPro" id="IPR041700">
    <property type="entry name" value="OMP_b-brl_3"/>
</dbReference>
<dbReference type="Pfam" id="PF14905">
    <property type="entry name" value="OMP_b-brl_3"/>
    <property type="match status" value="1"/>
</dbReference>
<dbReference type="GO" id="GO:0009279">
    <property type="term" value="C:cell outer membrane"/>
    <property type="evidence" value="ECO:0007669"/>
    <property type="project" value="UniProtKB-SubCell"/>
</dbReference>
<evidence type="ECO:0000313" key="6">
    <source>
        <dbReference type="EMBL" id="KAA5546785.1"/>
    </source>
</evidence>
<dbReference type="Proteomes" id="UP000323426">
    <property type="component" value="Unassembled WGS sequence"/>
</dbReference>
<name>A0A5M6DMZ5_9BACT</name>
<dbReference type="PANTHER" id="PTHR40980">
    <property type="entry name" value="PLUG DOMAIN-CONTAINING PROTEIN"/>
    <property type="match status" value="1"/>
</dbReference>
<dbReference type="RefSeq" id="WP_150088386.1">
    <property type="nucleotide sequence ID" value="NZ_VWSF01000006.1"/>
</dbReference>
<feature type="signal peptide" evidence="4">
    <location>
        <begin position="1"/>
        <end position="19"/>
    </location>
</feature>
<feature type="domain" description="Outer membrane protein beta-barrel" evidence="5">
    <location>
        <begin position="383"/>
        <end position="794"/>
    </location>
</feature>
<dbReference type="Pfam" id="PF13715">
    <property type="entry name" value="CarbopepD_reg_2"/>
    <property type="match status" value="1"/>
</dbReference>
<dbReference type="Gene3D" id="2.40.170.20">
    <property type="entry name" value="TonB-dependent receptor, beta-barrel domain"/>
    <property type="match status" value="1"/>
</dbReference>
<comment type="caution">
    <text evidence="6">The sequence shown here is derived from an EMBL/GenBank/DDBJ whole genome shotgun (WGS) entry which is preliminary data.</text>
</comment>
<keyword evidence="6" id="KW-0675">Receptor</keyword>
<evidence type="ECO:0000256" key="3">
    <source>
        <dbReference type="ARBA" id="ARBA00023237"/>
    </source>
</evidence>
<keyword evidence="4" id="KW-0732">Signal</keyword>
<comment type="subcellular location">
    <subcellularLocation>
        <location evidence="1">Cell outer membrane</location>
    </subcellularLocation>
</comment>
<dbReference type="InterPro" id="IPR036942">
    <property type="entry name" value="Beta-barrel_TonB_sf"/>
</dbReference>
<organism evidence="6 7">
    <name type="scientific">Adhaeribacter rhizoryzae</name>
    <dbReference type="NCBI Taxonomy" id="2607907"/>
    <lineage>
        <taxon>Bacteria</taxon>
        <taxon>Pseudomonadati</taxon>
        <taxon>Bacteroidota</taxon>
        <taxon>Cytophagia</taxon>
        <taxon>Cytophagales</taxon>
        <taxon>Hymenobacteraceae</taxon>
        <taxon>Adhaeribacter</taxon>
    </lineage>
</organism>
<dbReference type="InterPro" id="IPR008969">
    <property type="entry name" value="CarboxyPept-like_regulatory"/>
</dbReference>
<protein>
    <submittedName>
        <fullName evidence="6">TonB-dependent receptor</fullName>
    </submittedName>
</protein>
<keyword evidence="7" id="KW-1185">Reference proteome</keyword>
<keyword evidence="3" id="KW-0998">Cell outer membrane</keyword>
<reference evidence="6 7" key="1">
    <citation type="submission" date="2019-09" db="EMBL/GenBank/DDBJ databases">
        <title>Genome sequence and assembly of Adhaeribacter sp.</title>
        <authorList>
            <person name="Chhetri G."/>
        </authorList>
    </citation>
    <scope>NUCLEOTIDE SEQUENCE [LARGE SCALE GENOMIC DNA]</scope>
    <source>
        <strain evidence="6 7">DK36</strain>
    </source>
</reference>
<dbReference type="SUPFAM" id="SSF56935">
    <property type="entry name" value="Porins"/>
    <property type="match status" value="1"/>
</dbReference>
<evidence type="ECO:0000256" key="4">
    <source>
        <dbReference type="SAM" id="SignalP"/>
    </source>
</evidence>
<proteinExistence type="predicted"/>
<evidence type="ECO:0000313" key="7">
    <source>
        <dbReference type="Proteomes" id="UP000323426"/>
    </source>
</evidence>
<dbReference type="EMBL" id="VWSF01000006">
    <property type="protein sequence ID" value="KAA5546785.1"/>
    <property type="molecule type" value="Genomic_DNA"/>
</dbReference>
<keyword evidence="2" id="KW-0472">Membrane</keyword>
<evidence type="ECO:0000256" key="2">
    <source>
        <dbReference type="ARBA" id="ARBA00023136"/>
    </source>
</evidence>
<feature type="chain" id="PRO_5024427511" evidence="4">
    <location>
        <begin position="20"/>
        <end position="826"/>
    </location>
</feature>
<dbReference type="Gene3D" id="2.170.130.10">
    <property type="entry name" value="TonB-dependent receptor, plug domain"/>
    <property type="match status" value="1"/>
</dbReference>
<gene>
    <name evidence="6" type="ORF">F0145_10650</name>
</gene>
<sequence length="826" mass="91906">MKKLLLLLIICFISLVDVAAQAPAGNAVIKGVVIDSTKTTALGYVTIGVRPAGKTEALKSTYTQDNGSFEFTGLPVQAYEIVLNYVGYKSRIVAVKTFPENNPVVNLGRITLSATTSRLKEVEVTAQKLLIKQDIDKITYDVEADPESKTMTALDMLRKVPLITVDAEDNIQLKGSGSYRVLVNGKTSSLFVRDPKEVLKSMPAHTIKNIEVITNPPAKYEAEGVGGIINIITVKKSPSGYNGSINAGARSPVGYNVGGYLTAKTGKFGFSGYYGHNYNESPATENNLFRDDYVRKIRLNQRGVNDNHGTFNYLDGNLSFELDSLNLITGNFSFNVSNNGSNLSQQVLNTTYAGTPELSYSRFSKGAFEWHGYDLGLDYQKSFRKNKEQLFTLSYKFNNGGNDSDTDFRLEYTDRPLVYSTTQNNGTSAEHTVQADYVQPIGKNNLEIGLKTITRLNSSDYFYANLNPDNGEYVLDPSQSNNFDYHQDIFAGYTSYGFKKGDWGFKFGARLEETRINANFASSGTIAEQDYFNLIPSIAVSRKLKGMKNMRLGYTQRIERPGLWYLNPYVNRIDPRNIYFGNPDLRAATNHSFDYSYSTFVKKTSVNTSLFYNFTNNSIQQFTTLGTDSVARTTYGNIGKNQRLGFSLNTNMNLTKNLNVNLNASANFVQLNGVITVTDTASNTSTLTPVSNNGITANVFGYLSYKFGKKWRASGNIGYNSPQILLQGTSAGFAYNSFSVTRMFFDKDKGSINLSISSPFQRNRRFFNELQDTRFYQNSESFYVMRRLSLSFNYRFGKLQSDIARKKRGIKNDDVSGGGQSGGATN</sequence>